<evidence type="ECO:0008006" key="4">
    <source>
        <dbReference type="Google" id="ProtNLM"/>
    </source>
</evidence>
<dbReference type="AlphaFoldDB" id="A0A813E925"/>
<organism evidence="2 3">
    <name type="scientific">Polarella glacialis</name>
    <name type="common">Dinoflagellate</name>
    <dbReference type="NCBI Taxonomy" id="89957"/>
    <lineage>
        <taxon>Eukaryota</taxon>
        <taxon>Sar</taxon>
        <taxon>Alveolata</taxon>
        <taxon>Dinophyceae</taxon>
        <taxon>Suessiales</taxon>
        <taxon>Suessiaceae</taxon>
        <taxon>Polarella</taxon>
    </lineage>
</organism>
<evidence type="ECO:0000313" key="3">
    <source>
        <dbReference type="Proteomes" id="UP000654075"/>
    </source>
</evidence>
<reference evidence="2" key="1">
    <citation type="submission" date="2021-02" db="EMBL/GenBank/DDBJ databases">
        <authorList>
            <person name="Dougan E. K."/>
            <person name="Rhodes N."/>
            <person name="Thang M."/>
            <person name="Chan C."/>
        </authorList>
    </citation>
    <scope>NUCLEOTIDE SEQUENCE</scope>
</reference>
<keyword evidence="3" id="KW-1185">Reference proteome</keyword>
<dbReference type="Proteomes" id="UP000654075">
    <property type="component" value="Unassembled WGS sequence"/>
</dbReference>
<evidence type="ECO:0000313" key="2">
    <source>
        <dbReference type="EMBL" id="CAE8598512.1"/>
    </source>
</evidence>
<sequence>MFRERRMETPSANSYSFNPVMLEIPSSTLVDTPWQNHSQAAAVGNQKQEPVPPPPSAEDSRQPNRPGMSREEKLLAHADRRCKPCVFHSLKADSCRHADDCLFCHFCSPQEMWAEKRRFKAEKRRLARRAAGDVRADVRALLV</sequence>
<accession>A0A813E925</accession>
<name>A0A813E925_POLGL</name>
<feature type="compositionally biased region" description="Basic and acidic residues" evidence="1">
    <location>
        <begin position="58"/>
        <end position="72"/>
    </location>
</feature>
<evidence type="ECO:0000256" key="1">
    <source>
        <dbReference type="SAM" id="MobiDB-lite"/>
    </source>
</evidence>
<comment type="caution">
    <text evidence="2">The sequence shown here is derived from an EMBL/GenBank/DDBJ whole genome shotgun (WGS) entry which is preliminary data.</text>
</comment>
<feature type="region of interest" description="Disordered" evidence="1">
    <location>
        <begin position="31"/>
        <end position="72"/>
    </location>
</feature>
<dbReference type="EMBL" id="CAJNNV010010327">
    <property type="protein sequence ID" value="CAE8598512.1"/>
    <property type="molecule type" value="Genomic_DNA"/>
</dbReference>
<gene>
    <name evidence="2" type="ORF">PGLA1383_LOCUS16919</name>
</gene>
<protein>
    <recommendedName>
        <fullName evidence="4">C3H1-type domain-containing protein</fullName>
    </recommendedName>
</protein>
<proteinExistence type="predicted"/>